<dbReference type="EnsemblPlants" id="AET7Gv21131200.22">
    <property type="protein sequence ID" value="AET7Gv21131200.22"/>
    <property type="gene ID" value="AET7Gv21131200"/>
</dbReference>
<accession>A0A453SWH4</accession>
<dbReference type="Proteomes" id="UP000015105">
    <property type="component" value="Chromosome 7D"/>
</dbReference>
<evidence type="ECO:0000313" key="1">
    <source>
        <dbReference type="EnsemblPlants" id="AET7Gv21131200.22"/>
    </source>
</evidence>
<reference evidence="2" key="1">
    <citation type="journal article" date="2014" name="Science">
        <title>Ancient hybridizations among the ancestral genomes of bread wheat.</title>
        <authorList>
            <consortium name="International Wheat Genome Sequencing Consortium,"/>
            <person name="Marcussen T."/>
            <person name="Sandve S.R."/>
            <person name="Heier L."/>
            <person name="Spannagl M."/>
            <person name="Pfeifer M."/>
            <person name="Jakobsen K.S."/>
            <person name="Wulff B.B."/>
            <person name="Steuernagel B."/>
            <person name="Mayer K.F."/>
            <person name="Olsen O.A."/>
        </authorList>
    </citation>
    <scope>NUCLEOTIDE SEQUENCE [LARGE SCALE GENOMIC DNA]</scope>
    <source>
        <strain evidence="2">cv. AL8/78</strain>
    </source>
</reference>
<reference evidence="1" key="3">
    <citation type="journal article" date="2017" name="Nature">
        <title>Genome sequence of the progenitor of the wheat D genome Aegilops tauschii.</title>
        <authorList>
            <person name="Luo M.C."/>
            <person name="Gu Y.Q."/>
            <person name="Puiu D."/>
            <person name="Wang H."/>
            <person name="Twardziok S.O."/>
            <person name="Deal K.R."/>
            <person name="Huo N."/>
            <person name="Zhu T."/>
            <person name="Wang L."/>
            <person name="Wang Y."/>
            <person name="McGuire P.E."/>
            <person name="Liu S."/>
            <person name="Long H."/>
            <person name="Ramasamy R.K."/>
            <person name="Rodriguez J.C."/>
            <person name="Van S.L."/>
            <person name="Yuan L."/>
            <person name="Wang Z."/>
            <person name="Xia Z."/>
            <person name="Xiao L."/>
            <person name="Anderson O.D."/>
            <person name="Ouyang S."/>
            <person name="Liang Y."/>
            <person name="Zimin A.V."/>
            <person name="Pertea G."/>
            <person name="Qi P."/>
            <person name="Bennetzen J.L."/>
            <person name="Dai X."/>
            <person name="Dawson M.W."/>
            <person name="Muller H.G."/>
            <person name="Kugler K."/>
            <person name="Rivarola-Duarte L."/>
            <person name="Spannagl M."/>
            <person name="Mayer K.F.X."/>
            <person name="Lu F.H."/>
            <person name="Bevan M.W."/>
            <person name="Leroy P."/>
            <person name="Li P."/>
            <person name="You F.M."/>
            <person name="Sun Q."/>
            <person name="Liu Z."/>
            <person name="Lyons E."/>
            <person name="Wicker T."/>
            <person name="Salzberg S.L."/>
            <person name="Devos K.M."/>
            <person name="Dvorak J."/>
        </authorList>
    </citation>
    <scope>NUCLEOTIDE SEQUENCE [LARGE SCALE GENOMIC DNA]</scope>
    <source>
        <strain evidence="1">cv. AL8/78</strain>
    </source>
</reference>
<dbReference type="Gramene" id="AET7Gv21131200.22">
    <property type="protein sequence ID" value="AET7Gv21131200.22"/>
    <property type="gene ID" value="AET7Gv21131200"/>
</dbReference>
<sequence>MQRTLTHCTCHTYSGEHERTPHHTAIKIQYLLLHNCSTSILPSRLVKRTGVRTVHDFTRERERGR</sequence>
<reference evidence="1" key="5">
    <citation type="journal article" date="2021" name="G3 (Bethesda)">
        <title>Aegilops tauschii genome assembly Aet v5.0 features greater sequence contiguity and improved annotation.</title>
        <authorList>
            <person name="Wang L."/>
            <person name="Zhu T."/>
            <person name="Rodriguez J.C."/>
            <person name="Deal K.R."/>
            <person name="Dubcovsky J."/>
            <person name="McGuire P.E."/>
            <person name="Lux T."/>
            <person name="Spannagl M."/>
            <person name="Mayer K.F.X."/>
            <person name="Baldrich P."/>
            <person name="Meyers B.C."/>
            <person name="Huo N."/>
            <person name="Gu Y.Q."/>
            <person name="Zhou H."/>
            <person name="Devos K.M."/>
            <person name="Bennetzen J.L."/>
            <person name="Unver T."/>
            <person name="Budak H."/>
            <person name="Gulick P.J."/>
            <person name="Galiba G."/>
            <person name="Kalapos B."/>
            <person name="Nelson D.R."/>
            <person name="Li P."/>
            <person name="You F.M."/>
            <person name="Luo M.C."/>
            <person name="Dvorak J."/>
        </authorList>
    </citation>
    <scope>NUCLEOTIDE SEQUENCE [LARGE SCALE GENOMIC DNA]</scope>
    <source>
        <strain evidence="1">cv. AL8/78</strain>
    </source>
</reference>
<reference evidence="1" key="4">
    <citation type="submission" date="2019-03" db="UniProtKB">
        <authorList>
            <consortium name="EnsemblPlants"/>
        </authorList>
    </citation>
    <scope>IDENTIFICATION</scope>
</reference>
<dbReference type="AlphaFoldDB" id="A0A453SWH4"/>
<reference evidence="2" key="2">
    <citation type="journal article" date="2017" name="Nat. Plants">
        <title>The Aegilops tauschii genome reveals multiple impacts of transposons.</title>
        <authorList>
            <person name="Zhao G."/>
            <person name="Zou C."/>
            <person name="Li K."/>
            <person name="Wang K."/>
            <person name="Li T."/>
            <person name="Gao L."/>
            <person name="Zhang X."/>
            <person name="Wang H."/>
            <person name="Yang Z."/>
            <person name="Liu X."/>
            <person name="Jiang W."/>
            <person name="Mao L."/>
            <person name="Kong X."/>
            <person name="Jiao Y."/>
            <person name="Jia J."/>
        </authorList>
    </citation>
    <scope>NUCLEOTIDE SEQUENCE [LARGE SCALE GENOMIC DNA]</scope>
    <source>
        <strain evidence="2">cv. AL8/78</strain>
    </source>
</reference>
<organism evidence="1 2">
    <name type="scientific">Aegilops tauschii subsp. strangulata</name>
    <name type="common">Goatgrass</name>
    <dbReference type="NCBI Taxonomy" id="200361"/>
    <lineage>
        <taxon>Eukaryota</taxon>
        <taxon>Viridiplantae</taxon>
        <taxon>Streptophyta</taxon>
        <taxon>Embryophyta</taxon>
        <taxon>Tracheophyta</taxon>
        <taxon>Spermatophyta</taxon>
        <taxon>Magnoliopsida</taxon>
        <taxon>Liliopsida</taxon>
        <taxon>Poales</taxon>
        <taxon>Poaceae</taxon>
        <taxon>BOP clade</taxon>
        <taxon>Pooideae</taxon>
        <taxon>Triticodae</taxon>
        <taxon>Triticeae</taxon>
        <taxon>Triticinae</taxon>
        <taxon>Aegilops</taxon>
    </lineage>
</organism>
<keyword evidence="2" id="KW-1185">Reference proteome</keyword>
<protein>
    <submittedName>
        <fullName evidence="1">Uncharacterized protein</fullName>
    </submittedName>
</protein>
<evidence type="ECO:0000313" key="2">
    <source>
        <dbReference type="Proteomes" id="UP000015105"/>
    </source>
</evidence>
<name>A0A453SWH4_AEGTS</name>
<proteinExistence type="predicted"/>